<feature type="region of interest" description="Disordered" evidence="1">
    <location>
        <begin position="219"/>
        <end position="240"/>
    </location>
</feature>
<evidence type="ECO:0000313" key="3">
    <source>
        <dbReference type="Proteomes" id="UP000298416"/>
    </source>
</evidence>
<dbReference type="Proteomes" id="UP000298416">
    <property type="component" value="Unassembled WGS sequence"/>
</dbReference>
<evidence type="ECO:0000313" key="2">
    <source>
        <dbReference type="EMBL" id="KAG6436540.1"/>
    </source>
</evidence>
<gene>
    <name evidence="2" type="ORF">SASPL_101441</name>
</gene>
<proteinExistence type="predicted"/>
<protein>
    <submittedName>
        <fullName evidence="2">Uncharacterized protein</fullName>
    </submittedName>
</protein>
<dbReference type="InterPro" id="IPR022251">
    <property type="entry name" value="DUF3774_wound-induced"/>
</dbReference>
<organism evidence="2">
    <name type="scientific">Salvia splendens</name>
    <name type="common">Scarlet sage</name>
    <dbReference type="NCBI Taxonomy" id="180675"/>
    <lineage>
        <taxon>Eukaryota</taxon>
        <taxon>Viridiplantae</taxon>
        <taxon>Streptophyta</taxon>
        <taxon>Embryophyta</taxon>
        <taxon>Tracheophyta</taxon>
        <taxon>Spermatophyta</taxon>
        <taxon>Magnoliopsida</taxon>
        <taxon>eudicotyledons</taxon>
        <taxon>Gunneridae</taxon>
        <taxon>Pentapetalae</taxon>
        <taxon>asterids</taxon>
        <taxon>lamiids</taxon>
        <taxon>Lamiales</taxon>
        <taxon>Lamiaceae</taxon>
        <taxon>Nepetoideae</taxon>
        <taxon>Mentheae</taxon>
        <taxon>Salviinae</taxon>
        <taxon>Salvia</taxon>
        <taxon>Salvia subgen. Calosphace</taxon>
        <taxon>core Calosphace</taxon>
    </lineage>
</organism>
<reference evidence="2" key="1">
    <citation type="submission" date="2018-01" db="EMBL/GenBank/DDBJ databases">
        <authorList>
            <person name="Mao J.F."/>
        </authorList>
    </citation>
    <scope>NUCLEOTIDE SEQUENCE</scope>
    <source>
        <strain evidence="2">Huo1</strain>
        <tissue evidence="2">Leaf</tissue>
    </source>
</reference>
<name>A0A8X8YRQ1_SALSN</name>
<dbReference type="PANTHER" id="PTHR33090">
    <property type="entry name" value="DUF3774 DOMAIN PROTEIN-RELATED"/>
    <property type="match status" value="1"/>
</dbReference>
<evidence type="ECO:0000256" key="1">
    <source>
        <dbReference type="SAM" id="MobiDB-lite"/>
    </source>
</evidence>
<dbReference type="AlphaFoldDB" id="A0A8X8YRQ1"/>
<comment type="caution">
    <text evidence="2">The sequence shown here is derived from an EMBL/GenBank/DDBJ whole genome shotgun (WGS) entry which is preliminary data.</text>
</comment>
<dbReference type="Gene3D" id="1.10.472.10">
    <property type="entry name" value="Cyclin-like"/>
    <property type="match status" value="2"/>
</dbReference>
<dbReference type="EMBL" id="PNBA02000001">
    <property type="protein sequence ID" value="KAG6436540.1"/>
    <property type="molecule type" value="Genomic_DNA"/>
</dbReference>
<keyword evidence="3" id="KW-1185">Reference proteome</keyword>
<reference evidence="2" key="2">
    <citation type="submission" date="2020-08" db="EMBL/GenBank/DDBJ databases">
        <title>Plant Genome Project.</title>
        <authorList>
            <person name="Zhang R.-G."/>
        </authorList>
    </citation>
    <scope>NUCLEOTIDE SEQUENCE</scope>
    <source>
        <strain evidence="2">Huo1</strain>
        <tissue evidence="2">Leaf</tissue>
    </source>
</reference>
<dbReference type="Pfam" id="PF12609">
    <property type="entry name" value="DUF3774"/>
    <property type="match status" value="1"/>
</dbReference>
<sequence>MTIQRESAEAPIVAESVEAPIVAESVEALIEENRRSTSADNDGGLIFNSATIEKMEMLILAALKWQMRSVNPFSFLNYFISLFDSGDDERLIQALKKEEFRSSSNLSTRNQMIASTRGGWAIEASIGAVEALKDQLGVCRWNYVIRSVEQRAKSIVQTYYHKHVVSPASPAGAPSGSRAPAGNMLGLQERAERREQRVKKVMDLSCGDHRNPIQMQFKAEEEGDGGGGRAAAKKQASKDWESMSLSEKAVGLYVGEKGLVFWLTNWPTHPSSS</sequence>
<accession>A0A8X8YRQ1</accession>